<keyword evidence="3" id="KW-1185">Reference proteome</keyword>
<evidence type="ECO:0000256" key="1">
    <source>
        <dbReference type="SAM" id="MobiDB-lite"/>
    </source>
</evidence>
<protein>
    <submittedName>
        <fullName evidence="2">10133_t:CDS:1</fullName>
    </submittedName>
</protein>
<gene>
    <name evidence="2" type="ORF">POCULU_LOCUS9446</name>
</gene>
<evidence type="ECO:0000313" key="2">
    <source>
        <dbReference type="EMBL" id="CAG8641521.1"/>
    </source>
</evidence>
<evidence type="ECO:0000313" key="3">
    <source>
        <dbReference type="Proteomes" id="UP000789572"/>
    </source>
</evidence>
<name>A0A9N9GXC8_9GLOM</name>
<feature type="non-terminal residue" evidence="2">
    <location>
        <position position="492"/>
    </location>
</feature>
<comment type="caution">
    <text evidence="2">The sequence shown here is derived from an EMBL/GenBank/DDBJ whole genome shotgun (WGS) entry which is preliminary data.</text>
</comment>
<feature type="region of interest" description="Disordered" evidence="1">
    <location>
        <begin position="53"/>
        <end position="72"/>
    </location>
</feature>
<reference evidence="2" key="1">
    <citation type="submission" date="2021-06" db="EMBL/GenBank/DDBJ databases">
        <authorList>
            <person name="Kallberg Y."/>
            <person name="Tangrot J."/>
            <person name="Rosling A."/>
        </authorList>
    </citation>
    <scope>NUCLEOTIDE SEQUENCE</scope>
    <source>
        <strain evidence="2">IA702</strain>
    </source>
</reference>
<dbReference type="AlphaFoldDB" id="A0A9N9GXC8"/>
<organism evidence="2 3">
    <name type="scientific">Paraglomus occultum</name>
    <dbReference type="NCBI Taxonomy" id="144539"/>
    <lineage>
        <taxon>Eukaryota</taxon>
        <taxon>Fungi</taxon>
        <taxon>Fungi incertae sedis</taxon>
        <taxon>Mucoromycota</taxon>
        <taxon>Glomeromycotina</taxon>
        <taxon>Glomeromycetes</taxon>
        <taxon>Paraglomerales</taxon>
        <taxon>Paraglomeraceae</taxon>
        <taxon>Paraglomus</taxon>
    </lineage>
</organism>
<proteinExistence type="predicted"/>
<sequence>EKTLQHDWETWLKEKKAISVGRSIHNTNVSIHTDFNSVVVENIANQVEANNVNAGEGIGSNESTKKGVSGDSDVAESENCAALSDSALLKARSEADVEIDEIRDEFAENIEGRQTSCRRKSWILSSGTNVGDVLTEYKKTIPDKENFLNPAYWNILDLTGDHSETKCLFSEDDWTEMTASFEQEVKLTESEVSEGVLYFFDELEKADDILMAIEQISPELIENTYDINLSIKAREDVATIRRAIISYTENLRFVDLPVSEASFDNAFTNMLTKRFLDPEELKIDVGEIACWASAERRNVGRSILLRARIGQKCDLRALMKKSINNFECLIGLRSGGLPEAHRKKIFEDRIDLAVTLRDIISRLFASNSKAQDDQLHKTFVVGMQSWGWVHEIYAMDCKATNIMRFGRLHRSRLPNTAITLPCLEEFFVVMSDLMATFKIMRKHVNNIALENSRAHRKRKNISGNKQTLEVGGCFGTTPTTPLKKTRERDVDG</sequence>
<dbReference type="Proteomes" id="UP000789572">
    <property type="component" value="Unassembled WGS sequence"/>
</dbReference>
<dbReference type="OrthoDB" id="2427998at2759"/>
<accession>A0A9N9GXC8</accession>
<dbReference type="EMBL" id="CAJVPJ010003549">
    <property type="protein sequence ID" value="CAG8641521.1"/>
    <property type="molecule type" value="Genomic_DNA"/>
</dbReference>